<evidence type="ECO:0000313" key="1">
    <source>
        <dbReference type="EMBL" id="KAA8898480.1"/>
    </source>
</evidence>
<accession>A0A642UGC0</accession>
<keyword evidence="2" id="KW-1185">Reference proteome</keyword>
<dbReference type="VEuPathDB" id="FungiDB:TRICI_006542"/>
<proteinExistence type="predicted"/>
<evidence type="ECO:0000313" key="2">
    <source>
        <dbReference type="Proteomes" id="UP000761534"/>
    </source>
</evidence>
<name>A0A642UGC0_9ASCO</name>
<sequence length="159" mass="17313">MGLCGGQIPRGEAEEGELGRHLAAGDLAVAPDVVYAQKVLSNQHQPVREQNVGHPKAICRHGYLQPPGHAAPRPDPRDDVLGPLHADLGSDVDEQVVVRVEEAEVREMSVQVCMYAVLEVVFPAVASVQVELAHTRVARVLEVRQTVLWICIPVADEMH</sequence>
<dbReference type="AlphaFoldDB" id="A0A642UGC0"/>
<dbReference type="EMBL" id="SWFS01000543">
    <property type="protein sequence ID" value="KAA8898480.1"/>
    <property type="molecule type" value="Genomic_DNA"/>
</dbReference>
<protein>
    <submittedName>
        <fullName evidence="1">Uncharacterized protein</fullName>
    </submittedName>
</protein>
<comment type="caution">
    <text evidence="1">The sequence shown here is derived from an EMBL/GenBank/DDBJ whole genome shotgun (WGS) entry which is preliminary data.</text>
</comment>
<gene>
    <name evidence="1" type="ORF">TRICI_006542</name>
</gene>
<dbReference type="Proteomes" id="UP000761534">
    <property type="component" value="Unassembled WGS sequence"/>
</dbReference>
<organism evidence="1 2">
    <name type="scientific">Trichomonascus ciferrii</name>
    <dbReference type="NCBI Taxonomy" id="44093"/>
    <lineage>
        <taxon>Eukaryota</taxon>
        <taxon>Fungi</taxon>
        <taxon>Dikarya</taxon>
        <taxon>Ascomycota</taxon>
        <taxon>Saccharomycotina</taxon>
        <taxon>Dipodascomycetes</taxon>
        <taxon>Dipodascales</taxon>
        <taxon>Trichomonascaceae</taxon>
        <taxon>Trichomonascus</taxon>
        <taxon>Trichomonascus ciferrii complex</taxon>
    </lineage>
</organism>
<reference evidence="1" key="1">
    <citation type="journal article" date="2019" name="G3 (Bethesda)">
        <title>Genome Assemblies of Two Rare Opportunistic Yeast Pathogens: Diutina rugosa (syn. Candida rugosa) and Trichomonascus ciferrii (syn. Candida ciferrii).</title>
        <authorList>
            <person name="Mixao V."/>
            <person name="Saus E."/>
            <person name="Hansen A.P."/>
            <person name="Lass-Florl C."/>
            <person name="Gabaldon T."/>
        </authorList>
    </citation>
    <scope>NUCLEOTIDE SEQUENCE</scope>
    <source>
        <strain evidence="1">CBS 4856</strain>
    </source>
</reference>